<keyword evidence="2" id="KW-1185">Reference proteome</keyword>
<dbReference type="AlphaFoldDB" id="E6TRY4"/>
<dbReference type="KEGG" id="bco:Bcell_2380"/>
<dbReference type="Proteomes" id="UP000001401">
    <property type="component" value="Chromosome"/>
</dbReference>
<dbReference type="InterPro" id="IPR010021">
    <property type="entry name" value="PGPP1/Gep4"/>
</dbReference>
<reference evidence="1 2" key="1">
    <citation type="submission" date="2010-12" db="EMBL/GenBank/DDBJ databases">
        <title>Complete sequence of Bacillus cellulosilyticus DSM 2522.</title>
        <authorList>
            <consortium name="US DOE Joint Genome Institute"/>
            <person name="Lucas S."/>
            <person name="Copeland A."/>
            <person name="Lapidus A."/>
            <person name="Cheng J.-F."/>
            <person name="Bruce D."/>
            <person name="Goodwin L."/>
            <person name="Pitluck S."/>
            <person name="Chertkov O."/>
            <person name="Detter J.C."/>
            <person name="Han C."/>
            <person name="Tapia R."/>
            <person name="Land M."/>
            <person name="Hauser L."/>
            <person name="Jeffries C."/>
            <person name="Kyrpides N."/>
            <person name="Ivanova N."/>
            <person name="Mikhailova N."/>
            <person name="Brumm P."/>
            <person name="Mead D."/>
            <person name="Woyke T."/>
        </authorList>
    </citation>
    <scope>NUCLEOTIDE SEQUENCE [LARGE SCALE GENOMIC DNA]</scope>
    <source>
        <strain evidence="2">ATCC 21833 / DSM 2522 / FERM P-1141 / JCM 9156 / N-4</strain>
    </source>
</reference>
<dbReference type="OrthoDB" id="9787572at2"/>
<dbReference type="Gene3D" id="3.40.50.1000">
    <property type="entry name" value="HAD superfamily/HAD-like"/>
    <property type="match status" value="1"/>
</dbReference>
<dbReference type="EMBL" id="CP002394">
    <property type="protein sequence ID" value="ADU30638.1"/>
    <property type="molecule type" value="Genomic_DNA"/>
</dbReference>
<dbReference type="HOGENOM" id="CLU_056221_4_0_9"/>
<dbReference type="eggNOG" id="COG2179">
    <property type="taxonomic scope" value="Bacteria"/>
</dbReference>
<dbReference type="SUPFAM" id="SSF56784">
    <property type="entry name" value="HAD-like"/>
    <property type="match status" value="1"/>
</dbReference>
<dbReference type="InterPro" id="IPR041492">
    <property type="entry name" value="HAD_2"/>
</dbReference>
<gene>
    <name evidence="1" type="ordered locus">Bcell_2380</name>
</gene>
<accession>E6TRY4</accession>
<dbReference type="NCBIfam" id="TIGR01668">
    <property type="entry name" value="YqeG_hyp_ppase"/>
    <property type="match status" value="1"/>
</dbReference>
<dbReference type="InterPro" id="IPR036412">
    <property type="entry name" value="HAD-like_sf"/>
</dbReference>
<evidence type="ECO:0000313" key="1">
    <source>
        <dbReference type="EMBL" id="ADU30638.1"/>
    </source>
</evidence>
<organism evidence="1 2">
    <name type="scientific">Evansella cellulosilytica (strain ATCC 21833 / DSM 2522 / FERM P-1141 / JCM 9156 / N-4)</name>
    <name type="common">Bacillus cellulosilyticus</name>
    <dbReference type="NCBI Taxonomy" id="649639"/>
    <lineage>
        <taxon>Bacteria</taxon>
        <taxon>Bacillati</taxon>
        <taxon>Bacillota</taxon>
        <taxon>Bacilli</taxon>
        <taxon>Bacillales</taxon>
        <taxon>Bacillaceae</taxon>
        <taxon>Evansella</taxon>
    </lineage>
</organism>
<dbReference type="STRING" id="649639.Bcell_2380"/>
<dbReference type="RefSeq" id="WP_013488973.1">
    <property type="nucleotide sequence ID" value="NC_014829.1"/>
</dbReference>
<proteinExistence type="predicted"/>
<sequence length="160" mass="18602">MRYFKPDFLFEHFSGITIKWLKENNITHIFSDLDSTLAAHDQHGTKEFEAWLSQLRENNVQLVILSNNNQSRVDIFTEPYRIVGYGKANKPATSKIQRIMDEVGAKSETSLFLGDQLFTDVWCGKRLKMITALVHPIEPEHEPWNVSLKRKAESVIRRGW</sequence>
<protein>
    <submittedName>
        <fullName evidence="1">HAD superfamily (Subfamily IIIA) phosphatase, TIGR01668</fullName>
    </submittedName>
</protein>
<dbReference type="GO" id="GO:0008962">
    <property type="term" value="F:phosphatidylglycerophosphatase activity"/>
    <property type="evidence" value="ECO:0007669"/>
    <property type="project" value="InterPro"/>
</dbReference>
<name>E6TRY4_EVAC2</name>
<dbReference type="Pfam" id="PF13419">
    <property type="entry name" value="HAD_2"/>
    <property type="match status" value="1"/>
</dbReference>
<evidence type="ECO:0000313" key="2">
    <source>
        <dbReference type="Proteomes" id="UP000001401"/>
    </source>
</evidence>
<dbReference type="InterPro" id="IPR023214">
    <property type="entry name" value="HAD_sf"/>
</dbReference>